<evidence type="ECO:0000256" key="6">
    <source>
        <dbReference type="ARBA" id="ARBA00022840"/>
    </source>
</evidence>
<evidence type="ECO:0000256" key="5">
    <source>
        <dbReference type="ARBA" id="ARBA00022741"/>
    </source>
</evidence>
<keyword evidence="2 8" id="KW-0816">Tricarboxylic acid cycle</keyword>
<dbReference type="InterPro" id="IPR011761">
    <property type="entry name" value="ATP-grasp"/>
</dbReference>
<dbReference type="PIRSF" id="PIRSF001554">
    <property type="entry name" value="SucCS_beta"/>
    <property type="match status" value="1"/>
</dbReference>
<reference evidence="10 11" key="1">
    <citation type="journal article" date="2014" name="Int. J. Syst. Evol. Microbiol.">
        <title>Complete genome sequence of Corynebacterium casei LMG S-19264T (=DSM 44701T), isolated from a smear-ripened cheese.</title>
        <authorList>
            <consortium name="US DOE Joint Genome Institute (JGI-PGF)"/>
            <person name="Walter F."/>
            <person name="Albersmeier A."/>
            <person name="Kalinowski J."/>
            <person name="Ruckert C."/>
        </authorList>
    </citation>
    <scope>NUCLEOTIDE SEQUENCE [LARGE SCALE GENOMIC DNA]</scope>
    <source>
        <strain evidence="10 11">CGMCC 4.7111</strain>
    </source>
</reference>
<feature type="binding site" evidence="8">
    <location>
        <position position="257"/>
    </location>
    <ligand>
        <name>substrate</name>
        <note>ligand shared with subunit alpha</note>
    </ligand>
</feature>
<feature type="binding site" evidence="8">
    <location>
        <position position="100"/>
    </location>
    <ligand>
        <name>ATP</name>
        <dbReference type="ChEBI" id="CHEBI:30616"/>
    </ligand>
</feature>
<protein>
    <recommendedName>
        <fullName evidence="8">Succinate--CoA ligase [ADP-forming] subunit beta</fullName>
        <ecNumber evidence="8">6.2.1.5</ecNumber>
    </recommendedName>
    <alternativeName>
        <fullName evidence="8">Succinyl-CoA synthetase subunit beta</fullName>
        <shortName evidence="8">SCS-beta</shortName>
    </alternativeName>
</protein>
<keyword evidence="3 8" id="KW-0436">Ligase</keyword>
<dbReference type="NCBIfam" id="NF001913">
    <property type="entry name" value="PRK00696.1"/>
    <property type="match status" value="1"/>
</dbReference>
<evidence type="ECO:0000256" key="7">
    <source>
        <dbReference type="ARBA" id="ARBA00022842"/>
    </source>
</evidence>
<dbReference type="Pfam" id="PF00549">
    <property type="entry name" value="Ligase_CoA"/>
    <property type="match status" value="1"/>
</dbReference>
<dbReference type="Gene3D" id="3.40.50.261">
    <property type="entry name" value="Succinyl-CoA synthetase domains"/>
    <property type="match status" value="1"/>
</dbReference>
<sequence length="392" mass="41147">MDLFEYQARDLFAKHGVPVLAGEVIDTPEAAREATERLGGKSVVKAQVKVGGRGKAGGVKLAATPDEAVARATDILGMDIKGHTVHKVMIAETAPEIAEEYYVSYLLDRTNRTFLAMASVQGGVEIEVVAEENPDALAKVPVDANEGVSIEKAREIVAQAKFPAEVAEQVAEILVTLWDTFIKEDALLVEVNPLAKVADGRVIALDGKVSLDENAEFRQPEHEALIDHAAANPLEAAAKAKNLNYVKLDGEVGIIGNGAGLVMSTLDVVAYAGENHGGVKPANFLDIGGGASAAVMANGLEIILGDPDVKSVFVNVFGGITACDEVANGIVQALQLLADKGEEVTKPLVVRLDGNNAELGRRILSDANHPLVQRVDTMDGAADKAAELAAAK</sequence>
<evidence type="ECO:0000256" key="1">
    <source>
        <dbReference type="ARBA" id="ARBA00009182"/>
    </source>
</evidence>
<comment type="cofactor">
    <cofactor evidence="8">
        <name>Mg(2+)</name>
        <dbReference type="ChEBI" id="CHEBI:18420"/>
    </cofactor>
    <text evidence="8">Binds 1 Mg(2+) ion per subunit.</text>
</comment>
<keyword evidence="11" id="KW-1185">Reference proteome</keyword>
<keyword evidence="7 8" id="KW-0460">Magnesium</keyword>
<feature type="binding site" evidence="8">
    <location>
        <position position="92"/>
    </location>
    <ligand>
        <name>ATP</name>
        <dbReference type="ChEBI" id="CHEBI:30616"/>
    </ligand>
</feature>
<dbReference type="HAMAP" id="MF_00558">
    <property type="entry name" value="Succ_CoA_beta"/>
    <property type="match status" value="1"/>
</dbReference>
<dbReference type="Gene3D" id="3.30.1490.20">
    <property type="entry name" value="ATP-grasp fold, A domain"/>
    <property type="match status" value="1"/>
</dbReference>
<dbReference type="GO" id="GO:0006099">
    <property type="term" value="P:tricarboxylic acid cycle"/>
    <property type="evidence" value="ECO:0007669"/>
    <property type="project" value="UniProtKB-UniRule"/>
</dbReference>
<dbReference type="GO" id="GO:0005829">
    <property type="term" value="C:cytosol"/>
    <property type="evidence" value="ECO:0007669"/>
    <property type="project" value="TreeGrafter"/>
</dbReference>
<dbReference type="SUPFAM" id="SSF56059">
    <property type="entry name" value="Glutathione synthetase ATP-binding domain-like"/>
    <property type="match status" value="1"/>
</dbReference>
<keyword evidence="6 8" id="KW-0067">ATP-binding</keyword>
<feature type="binding site" evidence="8">
    <location>
        <position position="45"/>
    </location>
    <ligand>
        <name>ATP</name>
        <dbReference type="ChEBI" id="CHEBI:30616"/>
    </ligand>
</feature>
<dbReference type="GO" id="GO:0000287">
    <property type="term" value="F:magnesium ion binding"/>
    <property type="evidence" value="ECO:0007669"/>
    <property type="project" value="UniProtKB-UniRule"/>
</dbReference>
<keyword evidence="4 8" id="KW-0479">Metal-binding</keyword>
<feature type="domain" description="ATP-grasp" evidence="9">
    <location>
        <begin position="9"/>
        <end position="226"/>
    </location>
</feature>
<dbReference type="EMBL" id="BMMM01000016">
    <property type="protein sequence ID" value="GGN83014.1"/>
    <property type="molecule type" value="Genomic_DNA"/>
</dbReference>
<dbReference type="InterPro" id="IPR013815">
    <property type="entry name" value="ATP_grasp_subdomain_1"/>
</dbReference>
<dbReference type="AlphaFoldDB" id="A0A917YBB9"/>
<keyword evidence="5 8" id="KW-0547">Nucleotide-binding</keyword>
<dbReference type="Gene3D" id="3.30.470.20">
    <property type="entry name" value="ATP-grasp fold, B domain"/>
    <property type="match status" value="1"/>
</dbReference>
<comment type="subunit">
    <text evidence="8">Heterotetramer of two alpha and two beta subunits.</text>
</comment>
<dbReference type="Pfam" id="PF08442">
    <property type="entry name" value="ATP-grasp_2"/>
    <property type="match status" value="1"/>
</dbReference>
<dbReference type="GO" id="GO:0042709">
    <property type="term" value="C:succinate-CoA ligase complex"/>
    <property type="evidence" value="ECO:0007669"/>
    <property type="project" value="TreeGrafter"/>
</dbReference>
<evidence type="ECO:0000256" key="4">
    <source>
        <dbReference type="ARBA" id="ARBA00022723"/>
    </source>
</evidence>
<feature type="binding site" evidence="8">
    <location>
        <position position="95"/>
    </location>
    <ligand>
        <name>ATP</name>
        <dbReference type="ChEBI" id="CHEBI:30616"/>
    </ligand>
</feature>
<evidence type="ECO:0000256" key="3">
    <source>
        <dbReference type="ARBA" id="ARBA00022598"/>
    </source>
</evidence>
<comment type="similarity">
    <text evidence="1 8">Belongs to the succinate/malate CoA ligase beta subunit family.</text>
</comment>
<dbReference type="GO" id="GO:0006104">
    <property type="term" value="P:succinyl-CoA metabolic process"/>
    <property type="evidence" value="ECO:0007669"/>
    <property type="project" value="TreeGrafter"/>
</dbReference>
<feature type="binding site" evidence="8">
    <location>
        <position position="192"/>
    </location>
    <ligand>
        <name>Mg(2+)</name>
        <dbReference type="ChEBI" id="CHEBI:18420"/>
    </ligand>
</feature>
<dbReference type="FunFam" id="3.30.470.20:FF:000002">
    <property type="entry name" value="Succinate--CoA ligase [ADP-forming] subunit beta"/>
    <property type="match status" value="1"/>
</dbReference>
<dbReference type="Proteomes" id="UP000600365">
    <property type="component" value="Unassembled WGS sequence"/>
</dbReference>
<comment type="catalytic activity">
    <reaction evidence="8">
        <text>succinate + ATP + CoA = succinyl-CoA + ADP + phosphate</text>
        <dbReference type="Rhea" id="RHEA:17661"/>
        <dbReference type="ChEBI" id="CHEBI:30031"/>
        <dbReference type="ChEBI" id="CHEBI:30616"/>
        <dbReference type="ChEBI" id="CHEBI:43474"/>
        <dbReference type="ChEBI" id="CHEBI:57287"/>
        <dbReference type="ChEBI" id="CHEBI:57292"/>
        <dbReference type="ChEBI" id="CHEBI:456216"/>
        <dbReference type="EC" id="6.2.1.5"/>
    </reaction>
</comment>
<dbReference type="InterPro" id="IPR016102">
    <property type="entry name" value="Succinyl-CoA_synth-like"/>
</dbReference>
<dbReference type="EC" id="6.2.1.5" evidence="8"/>
<evidence type="ECO:0000256" key="2">
    <source>
        <dbReference type="ARBA" id="ARBA00022532"/>
    </source>
</evidence>
<dbReference type="InterPro" id="IPR005811">
    <property type="entry name" value="SUCC_ACL_C"/>
</dbReference>
<dbReference type="GO" id="GO:0005524">
    <property type="term" value="F:ATP binding"/>
    <property type="evidence" value="ECO:0007669"/>
    <property type="project" value="UniProtKB-UniRule"/>
</dbReference>
<dbReference type="PANTHER" id="PTHR11815">
    <property type="entry name" value="SUCCINYL-COA SYNTHETASE BETA CHAIN"/>
    <property type="match status" value="1"/>
</dbReference>
<dbReference type="PANTHER" id="PTHR11815:SF10">
    <property type="entry name" value="SUCCINATE--COA LIGASE [GDP-FORMING] SUBUNIT BETA, MITOCHONDRIAL"/>
    <property type="match status" value="1"/>
</dbReference>
<dbReference type="NCBIfam" id="TIGR01016">
    <property type="entry name" value="sucCoAbeta"/>
    <property type="match status" value="1"/>
</dbReference>
<dbReference type="RefSeq" id="WP_189190235.1">
    <property type="nucleotide sequence ID" value="NZ_BMMM01000016.1"/>
</dbReference>
<evidence type="ECO:0000259" key="9">
    <source>
        <dbReference type="PROSITE" id="PS50975"/>
    </source>
</evidence>
<feature type="binding site" evidence="8">
    <location>
        <begin position="52"/>
        <end position="54"/>
    </location>
    <ligand>
        <name>ATP</name>
        <dbReference type="ChEBI" id="CHEBI:30616"/>
    </ligand>
</feature>
<dbReference type="SUPFAM" id="SSF52210">
    <property type="entry name" value="Succinyl-CoA synthetase domains"/>
    <property type="match status" value="1"/>
</dbReference>
<dbReference type="PROSITE" id="PS50975">
    <property type="entry name" value="ATP_GRASP"/>
    <property type="match status" value="1"/>
</dbReference>
<organism evidence="10 11">
    <name type="scientific">Streptomyces albiflavescens</name>
    <dbReference type="NCBI Taxonomy" id="1623582"/>
    <lineage>
        <taxon>Bacteria</taxon>
        <taxon>Bacillati</taxon>
        <taxon>Actinomycetota</taxon>
        <taxon>Actinomycetes</taxon>
        <taxon>Kitasatosporales</taxon>
        <taxon>Streptomycetaceae</taxon>
        <taxon>Streptomyces</taxon>
    </lineage>
</organism>
<comment type="function">
    <text evidence="8">Succinyl-CoA synthetase functions in the citric acid cycle (TCA), coupling the hydrolysis of succinyl-CoA to the synthesis of either ATP or GTP and thus represents the only step of substrate-level phosphorylation in the TCA. The beta subunit provides nucleotide specificity of the enzyme and binds the substrate succinate, while the binding sites for coenzyme A and phosphate are found in the alpha subunit.</text>
</comment>
<feature type="binding site" evidence="8">
    <location>
        <position position="206"/>
    </location>
    <ligand>
        <name>Mg(2+)</name>
        <dbReference type="ChEBI" id="CHEBI:18420"/>
    </ligand>
</feature>
<comment type="catalytic activity">
    <reaction evidence="8">
        <text>GTP + succinate + CoA = succinyl-CoA + GDP + phosphate</text>
        <dbReference type="Rhea" id="RHEA:22120"/>
        <dbReference type="ChEBI" id="CHEBI:30031"/>
        <dbReference type="ChEBI" id="CHEBI:37565"/>
        <dbReference type="ChEBI" id="CHEBI:43474"/>
        <dbReference type="ChEBI" id="CHEBI:57287"/>
        <dbReference type="ChEBI" id="CHEBI:57292"/>
        <dbReference type="ChEBI" id="CHEBI:58189"/>
    </reaction>
</comment>
<evidence type="ECO:0000313" key="10">
    <source>
        <dbReference type="EMBL" id="GGN83014.1"/>
    </source>
</evidence>
<dbReference type="FunFam" id="3.30.1490.20:FF:000014">
    <property type="entry name" value="Succinate--CoA ligase [ADP-forming] subunit beta"/>
    <property type="match status" value="1"/>
</dbReference>
<comment type="pathway">
    <text evidence="8">Carbohydrate metabolism; tricarboxylic acid cycle; succinate from succinyl-CoA (ligase route): step 1/1.</text>
</comment>
<evidence type="ECO:0000256" key="8">
    <source>
        <dbReference type="HAMAP-Rule" id="MF_00558"/>
    </source>
</evidence>
<dbReference type="FunFam" id="3.40.50.261:FF:000007">
    <property type="entry name" value="Succinate--CoA ligase [ADP-forming] subunit beta"/>
    <property type="match status" value="1"/>
</dbReference>
<proteinExistence type="inferred from homology"/>
<accession>A0A917YBB9</accession>
<gene>
    <name evidence="10" type="primary">sucC1</name>
    <name evidence="8" type="synonym">sucC</name>
    <name evidence="10" type="ORF">GCM10011579_071320</name>
</gene>
<evidence type="ECO:0000313" key="11">
    <source>
        <dbReference type="Proteomes" id="UP000600365"/>
    </source>
</evidence>
<comment type="caution">
    <text evidence="10">The sequence shown here is derived from an EMBL/GenBank/DDBJ whole genome shotgun (WGS) entry which is preliminary data.</text>
</comment>
<dbReference type="GO" id="GO:0004775">
    <property type="term" value="F:succinate-CoA ligase (ADP-forming) activity"/>
    <property type="evidence" value="ECO:0007669"/>
    <property type="project" value="UniProtKB-UniRule"/>
</dbReference>
<dbReference type="PROSITE" id="PS01217">
    <property type="entry name" value="SUCCINYL_COA_LIG_3"/>
    <property type="match status" value="1"/>
</dbReference>
<dbReference type="InterPro" id="IPR005809">
    <property type="entry name" value="Succ_CoA_ligase-like_bsu"/>
</dbReference>
<name>A0A917YBB9_9ACTN</name>
<dbReference type="InterPro" id="IPR013650">
    <property type="entry name" value="ATP-grasp_succ-CoA_synth-type"/>
</dbReference>
<dbReference type="InterPro" id="IPR017866">
    <property type="entry name" value="Succ-CoA_synthase_bsu_CS"/>
</dbReference>
<feature type="binding site" evidence="8">
    <location>
        <begin position="319"/>
        <end position="321"/>
    </location>
    <ligand>
        <name>substrate</name>
        <note>ligand shared with subunit alpha</note>
    </ligand>
</feature>